<name>A0A4U1J7B9_9BACT</name>
<sequence length="302" mass="32939">MRLATVAALALFVLAPSGGAARPPPPPEAPSAPAPQANTKAGIVTLQIPAPEAFLLREGTFTMGSTPTEVAHAQTLCALEPMGRECPEQIFGDEYPPHEVYLSDVWIDRTEVTVARYRRCVAAGHCLEPPYASGAARFDRPELPVVMVSWSDAAAFCTWAGGRLPTEAEWERAARGARGRRYPWGNLWNGVIVNHGKLSWDELDPTDGFLELAPAGSFPDGRTPDGFADMAGNVEEWVADYYAPRYQVGSVMNPRGPSSGEERVLRGGGYVHGRPFLRAASRQHDLPSMRRPWRGFRCARDA</sequence>
<comment type="caution">
    <text evidence="3">The sequence shown here is derived from an EMBL/GenBank/DDBJ whole genome shotgun (WGS) entry which is preliminary data.</text>
</comment>
<feature type="domain" description="Sulfatase-modifying factor enzyme-like" evidence="2">
    <location>
        <begin position="53"/>
        <end position="300"/>
    </location>
</feature>
<dbReference type="Proteomes" id="UP000309215">
    <property type="component" value="Unassembled WGS sequence"/>
</dbReference>
<dbReference type="Pfam" id="PF03781">
    <property type="entry name" value="FGE-sulfatase"/>
    <property type="match status" value="1"/>
</dbReference>
<dbReference type="OrthoDB" id="9768004at2"/>
<dbReference type="InterPro" id="IPR005532">
    <property type="entry name" value="SUMF_dom"/>
</dbReference>
<keyword evidence="4" id="KW-1185">Reference proteome</keyword>
<dbReference type="InterPro" id="IPR042095">
    <property type="entry name" value="SUMF_sf"/>
</dbReference>
<proteinExistence type="predicted"/>
<dbReference type="PANTHER" id="PTHR23150:SF19">
    <property type="entry name" value="FORMYLGLYCINE-GENERATING ENZYME"/>
    <property type="match status" value="1"/>
</dbReference>
<dbReference type="RefSeq" id="WP_136931824.1">
    <property type="nucleotide sequence ID" value="NZ_SSMQ01000030.1"/>
</dbReference>
<dbReference type="InterPro" id="IPR016187">
    <property type="entry name" value="CTDL_fold"/>
</dbReference>
<protein>
    <recommendedName>
        <fullName evidence="2">Sulfatase-modifying factor enzyme-like domain-containing protein</fullName>
    </recommendedName>
</protein>
<evidence type="ECO:0000256" key="1">
    <source>
        <dbReference type="SAM" id="SignalP"/>
    </source>
</evidence>
<dbReference type="EMBL" id="SSMQ01000030">
    <property type="protein sequence ID" value="TKD03239.1"/>
    <property type="molecule type" value="Genomic_DNA"/>
</dbReference>
<dbReference type="SUPFAM" id="SSF56436">
    <property type="entry name" value="C-type lectin-like"/>
    <property type="match status" value="1"/>
</dbReference>
<feature type="chain" id="PRO_5020813769" description="Sulfatase-modifying factor enzyme-like domain-containing protein" evidence="1">
    <location>
        <begin position="21"/>
        <end position="302"/>
    </location>
</feature>
<dbReference type="Gene3D" id="3.90.1580.10">
    <property type="entry name" value="paralog of FGE (formylglycine-generating enzyme)"/>
    <property type="match status" value="1"/>
</dbReference>
<dbReference type="InterPro" id="IPR051043">
    <property type="entry name" value="Sulfatase_Mod_Factor_Kinase"/>
</dbReference>
<gene>
    <name evidence="3" type="ORF">E8A74_26230</name>
</gene>
<dbReference type="GO" id="GO:0120147">
    <property type="term" value="F:formylglycine-generating oxidase activity"/>
    <property type="evidence" value="ECO:0007669"/>
    <property type="project" value="TreeGrafter"/>
</dbReference>
<evidence type="ECO:0000259" key="2">
    <source>
        <dbReference type="Pfam" id="PF03781"/>
    </source>
</evidence>
<accession>A0A4U1J7B9</accession>
<keyword evidence="1" id="KW-0732">Signal</keyword>
<dbReference type="PANTHER" id="PTHR23150">
    <property type="entry name" value="SULFATASE MODIFYING FACTOR 1, 2"/>
    <property type="match status" value="1"/>
</dbReference>
<evidence type="ECO:0000313" key="3">
    <source>
        <dbReference type="EMBL" id="TKD03239.1"/>
    </source>
</evidence>
<evidence type="ECO:0000313" key="4">
    <source>
        <dbReference type="Proteomes" id="UP000309215"/>
    </source>
</evidence>
<organism evidence="3 4">
    <name type="scientific">Polyangium fumosum</name>
    <dbReference type="NCBI Taxonomy" id="889272"/>
    <lineage>
        <taxon>Bacteria</taxon>
        <taxon>Pseudomonadati</taxon>
        <taxon>Myxococcota</taxon>
        <taxon>Polyangia</taxon>
        <taxon>Polyangiales</taxon>
        <taxon>Polyangiaceae</taxon>
        <taxon>Polyangium</taxon>
    </lineage>
</organism>
<feature type="signal peptide" evidence="1">
    <location>
        <begin position="1"/>
        <end position="20"/>
    </location>
</feature>
<dbReference type="AlphaFoldDB" id="A0A4U1J7B9"/>
<reference evidence="3 4" key="1">
    <citation type="submission" date="2019-04" db="EMBL/GenBank/DDBJ databases">
        <authorList>
            <person name="Li Y."/>
            <person name="Wang J."/>
        </authorList>
    </citation>
    <scope>NUCLEOTIDE SEQUENCE [LARGE SCALE GENOMIC DNA]</scope>
    <source>
        <strain evidence="3 4">DSM 14668</strain>
    </source>
</reference>